<keyword evidence="3" id="KW-0249">Electron transport</keyword>
<evidence type="ECO:0000313" key="9">
    <source>
        <dbReference type="Proteomes" id="UP000480684"/>
    </source>
</evidence>
<dbReference type="GO" id="GO:0015035">
    <property type="term" value="F:protein-disulfide reductase activity"/>
    <property type="evidence" value="ECO:0007669"/>
    <property type="project" value="UniProtKB-UniRule"/>
</dbReference>
<dbReference type="GO" id="GO:0005829">
    <property type="term" value="C:cytosol"/>
    <property type="evidence" value="ECO:0007669"/>
    <property type="project" value="TreeGrafter"/>
</dbReference>
<feature type="domain" description="Thioredoxin" evidence="7">
    <location>
        <begin position="16"/>
        <end position="128"/>
    </location>
</feature>
<dbReference type="PANTHER" id="PTHR45663:SF11">
    <property type="entry name" value="GEO12009P1"/>
    <property type="match status" value="1"/>
</dbReference>
<dbReference type="GO" id="GO:0045454">
    <property type="term" value="P:cell redox homeostasis"/>
    <property type="evidence" value="ECO:0007669"/>
    <property type="project" value="TreeGrafter"/>
</dbReference>
<evidence type="ECO:0000256" key="6">
    <source>
        <dbReference type="NCBIfam" id="TIGR01068"/>
    </source>
</evidence>
<dbReference type="PANTHER" id="PTHR45663">
    <property type="entry name" value="GEO12009P1"/>
    <property type="match status" value="1"/>
</dbReference>
<dbReference type="InterPro" id="IPR017937">
    <property type="entry name" value="Thioredoxin_CS"/>
</dbReference>
<dbReference type="InterPro" id="IPR036249">
    <property type="entry name" value="Thioredoxin-like_sf"/>
</dbReference>
<dbReference type="InterPro" id="IPR005746">
    <property type="entry name" value="Thioredoxin"/>
</dbReference>
<evidence type="ECO:0000256" key="1">
    <source>
        <dbReference type="ARBA" id="ARBA00008987"/>
    </source>
</evidence>
<accession>A0A7C9QVM2</accession>
<keyword evidence="9" id="KW-1185">Reference proteome</keyword>
<protein>
    <recommendedName>
        <fullName evidence="6">Thioredoxin</fullName>
    </recommendedName>
</protein>
<dbReference type="Gene3D" id="1.25.40.10">
    <property type="entry name" value="Tetratricopeptide repeat domain"/>
    <property type="match status" value="2"/>
</dbReference>
<evidence type="ECO:0000256" key="3">
    <source>
        <dbReference type="ARBA" id="ARBA00022982"/>
    </source>
</evidence>
<dbReference type="EMBL" id="JAAIYP010000042">
    <property type="protein sequence ID" value="NFV81645.1"/>
    <property type="molecule type" value="Genomic_DNA"/>
</dbReference>
<evidence type="ECO:0000256" key="5">
    <source>
        <dbReference type="ARBA" id="ARBA00023284"/>
    </source>
</evidence>
<dbReference type="Gene3D" id="3.40.30.10">
    <property type="entry name" value="Glutaredoxin"/>
    <property type="match status" value="1"/>
</dbReference>
<comment type="similarity">
    <text evidence="1">Belongs to the thioredoxin family.</text>
</comment>
<dbReference type="Pfam" id="PF00085">
    <property type="entry name" value="Thioredoxin"/>
    <property type="match status" value="1"/>
</dbReference>
<dbReference type="CDD" id="cd02947">
    <property type="entry name" value="TRX_family"/>
    <property type="match status" value="1"/>
</dbReference>
<dbReference type="Pfam" id="PF14561">
    <property type="entry name" value="TPR_20"/>
    <property type="match status" value="1"/>
</dbReference>
<dbReference type="Proteomes" id="UP000480684">
    <property type="component" value="Unassembled WGS sequence"/>
</dbReference>
<dbReference type="FunFam" id="3.40.30.10:FF:000001">
    <property type="entry name" value="Thioredoxin"/>
    <property type="match status" value="1"/>
</dbReference>
<evidence type="ECO:0000259" key="7">
    <source>
        <dbReference type="PROSITE" id="PS51352"/>
    </source>
</evidence>
<evidence type="ECO:0000256" key="2">
    <source>
        <dbReference type="ARBA" id="ARBA00022448"/>
    </source>
</evidence>
<dbReference type="SUPFAM" id="SSF52833">
    <property type="entry name" value="Thioredoxin-like"/>
    <property type="match status" value="1"/>
</dbReference>
<keyword evidence="2" id="KW-0813">Transport</keyword>
<keyword evidence="5" id="KW-0676">Redox-active center</keyword>
<dbReference type="InterPro" id="IPR013766">
    <property type="entry name" value="Thioredoxin_domain"/>
</dbReference>
<dbReference type="InterPro" id="IPR011990">
    <property type="entry name" value="TPR-like_helical_dom_sf"/>
</dbReference>
<dbReference type="GO" id="GO:0006950">
    <property type="term" value="P:response to stress"/>
    <property type="evidence" value="ECO:0007669"/>
    <property type="project" value="UniProtKB-ARBA"/>
</dbReference>
<dbReference type="AlphaFoldDB" id="A0A7C9QVM2"/>
<dbReference type="PROSITE" id="PS51352">
    <property type="entry name" value="THIOREDOXIN_2"/>
    <property type="match status" value="1"/>
</dbReference>
<organism evidence="8 9">
    <name type="scientific">Magnetospirillum aberrantis SpK</name>
    <dbReference type="NCBI Taxonomy" id="908842"/>
    <lineage>
        <taxon>Bacteria</taxon>
        <taxon>Pseudomonadati</taxon>
        <taxon>Pseudomonadota</taxon>
        <taxon>Alphaproteobacteria</taxon>
        <taxon>Rhodospirillales</taxon>
        <taxon>Rhodospirillaceae</taxon>
        <taxon>Magnetospirillum</taxon>
    </lineage>
</organism>
<proteinExistence type="inferred from homology"/>
<dbReference type="SUPFAM" id="SSF48452">
    <property type="entry name" value="TPR-like"/>
    <property type="match status" value="1"/>
</dbReference>
<dbReference type="PROSITE" id="PS00194">
    <property type="entry name" value="THIOREDOXIN_1"/>
    <property type="match status" value="1"/>
</dbReference>
<name>A0A7C9QVM2_9PROT</name>
<dbReference type="PRINTS" id="PR00421">
    <property type="entry name" value="THIOREDOXIN"/>
</dbReference>
<sequence length="311" mass="32956">MDLIFGSGAKPAAAGTPAGDLVKDGSAATFAADVIEASLKGPVIVDFWATWCGPCKQLGPMLEKLVREMRGAVRMVKIDVDKEQALAAQLRIQSVPTVYAFKDGRPVDGFTGAQPESQLRAFLQRLTSGGGAGAQPSLDDIIVEAKQLLADGDAETAAAAFQQVLAEDPANAAAMAGLLRSLLVLGDAETVRQMLPHLSPEMLKNAEIAAVKTALDLQEAAAASAGQSADLRRRLAADADDHQARLDLALAYYGAGEAEAAVDELLELFRRDRAWNDEAARKQLLKLFEALGPTHPLTVSSRRRLSALLFS</sequence>
<dbReference type="NCBIfam" id="TIGR01068">
    <property type="entry name" value="thioredoxin"/>
    <property type="match status" value="1"/>
</dbReference>
<dbReference type="RefSeq" id="WP_163681889.1">
    <property type="nucleotide sequence ID" value="NZ_JAAIYP010000042.1"/>
</dbReference>
<keyword evidence="4" id="KW-1015">Disulfide bond</keyword>
<evidence type="ECO:0000256" key="4">
    <source>
        <dbReference type="ARBA" id="ARBA00023157"/>
    </source>
</evidence>
<dbReference type="Pfam" id="PF14559">
    <property type="entry name" value="TPR_19"/>
    <property type="match status" value="1"/>
</dbReference>
<evidence type="ECO:0000313" key="8">
    <source>
        <dbReference type="EMBL" id="NFV81645.1"/>
    </source>
</evidence>
<reference evidence="8 9" key="1">
    <citation type="submission" date="2020-02" db="EMBL/GenBank/DDBJ databases">
        <authorList>
            <person name="Dziuba M."/>
            <person name="Kuznetsov B."/>
            <person name="Mardanov A."/>
            <person name="Ravin N."/>
            <person name="Grouzdev D."/>
        </authorList>
    </citation>
    <scope>NUCLEOTIDE SEQUENCE [LARGE SCALE GENOMIC DNA]</scope>
    <source>
        <strain evidence="8 9">SpK</strain>
    </source>
</reference>
<comment type="caution">
    <text evidence="8">The sequence shown here is derived from an EMBL/GenBank/DDBJ whole genome shotgun (WGS) entry which is preliminary data.</text>
</comment>
<gene>
    <name evidence="8" type="primary">trxA</name>
    <name evidence="8" type="ORF">G4223_16165</name>
</gene>